<accession>A0AAE9ZUN3</accession>
<evidence type="ECO:0000313" key="3">
    <source>
        <dbReference type="Proteomes" id="UP001218638"/>
    </source>
</evidence>
<keyword evidence="3" id="KW-1185">Reference proteome</keyword>
<proteinExistence type="predicted"/>
<dbReference type="Gene3D" id="3.30.2310.20">
    <property type="entry name" value="RelE-like"/>
    <property type="match status" value="1"/>
</dbReference>
<dbReference type="RefSeq" id="WP_330928374.1">
    <property type="nucleotide sequence ID" value="NZ_CP119075.1"/>
</dbReference>
<evidence type="ECO:0000256" key="1">
    <source>
        <dbReference type="ARBA" id="ARBA00022649"/>
    </source>
</evidence>
<gene>
    <name evidence="2" type="ORF">PXH66_13680</name>
</gene>
<dbReference type="KEGG" id="slom:PXH66_13680"/>
<dbReference type="Proteomes" id="UP001218638">
    <property type="component" value="Chromosome"/>
</dbReference>
<reference evidence="2" key="1">
    <citation type="submission" date="2023-03" db="EMBL/GenBank/DDBJ databases">
        <title>Lomoglobus Profundus gen. nov., sp. nov., a novel member of the phylum Verrucomicrobia, isolated from deep-marine sediment of South China Sea.</title>
        <authorList>
            <person name="Ahmad T."/>
            <person name="Ishaq S.E."/>
            <person name="Wang F."/>
        </authorList>
    </citation>
    <scope>NUCLEOTIDE SEQUENCE</scope>
    <source>
        <strain evidence="2">LMO-M01</strain>
    </source>
</reference>
<dbReference type="Pfam" id="PF05016">
    <property type="entry name" value="ParE_toxin"/>
    <property type="match status" value="1"/>
</dbReference>
<dbReference type="InterPro" id="IPR035093">
    <property type="entry name" value="RelE/ParE_toxin_dom_sf"/>
</dbReference>
<protein>
    <submittedName>
        <fullName evidence="2">Type II toxin-antitoxin system RelE/ParE family toxin</fullName>
    </submittedName>
</protein>
<name>A0AAE9ZUN3_9BACT</name>
<dbReference type="InterPro" id="IPR007712">
    <property type="entry name" value="RelE/ParE_toxin"/>
</dbReference>
<dbReference type="EMBL" id="CP119075">
    <property type="protein sequence ID" value="WED63384.1"/>
    <property type="molecule type" value="Genomic_DNA"/>
</dbReference>
<organism evidence="2 3">
    <name type="scientific">Synoicihabitans lomoniglobus</name>
    <dbReference type="NCBI Taxonomy" id="2909285"/>
    <lineage>
        <taxon>Bacteria</taxon>
        <taxon>Pseudomonadati</taxon>
        <taxon>Verrucomicrobiota</taxon>
        <taxon>Opitutia</taxon>
        <taxon>Opitutales</taxon>
        <taxon>Opitutaceae</taxon>
        <taxon>Synoicihabitans</taxon>
    </lineage>
</organism>
<keyword evidence="1" id="KW-1277">Toxin-antitoxin system</keyword>
<sequence length="100" mass="11524">MDYRVILAAQPELRDLREIARFIAQDSPAAAERGGHELLNLAESLTVLPSRGVRIRSRPGARRRLSVPYLVVYRVDETARVVKILRFWHAKRNPDELHLD</sequence>
<dbReference type="AlphaFoldDB" id="A0AAE9ZUN3"/>
<evidence type="ECO:0000313" key="2">
    <source>
        <dbReference type="EMBL" id="WED63384.1"/>
    </source>
</evidence>